<accession>A0A5E4V8X6</accession>
<proteinExistence type="predicted"/>
<dbReference type="PROSITE" id="PS50943">
    <property type="entry name" value="HTH_CROC1"/>
    <property type="match status" value="1"/>
</dbReference>
<name>A0A5E4V8X6_9BURK</name>
<dbReference type="RefSeq" id="WP_150608759.1">
    <property type="nucleotide sequence ID" value="NZ_CABPRY010000004.1"/>
</dbReference>
<reference evidence="2 3" key="1">
    <citation type="submission" date="2019-08" db="EMBL/GenBank/DDBJ databases">
        <authorList>
            <person name="Peeters C."/>
        </authorList>
    </citation>
    <scope>NUCLEOTIDE SEQUENCE [LARGE SCALE GENOMIC DNA]</scope>
    <source>
        <strain evidence="2 3">LMG 31107</strain>
    </source>
</reference>
<dbReference type="SUPFAM" id="SSF47413">
    <property type="entry name" value="lambda repressor-like DNA-binding domains"/>
    <property type="match status" value="1"/>
</dbReference>
<dbReference type="GO" id="GO:0003677">
    <property type="term" value="F:DNA binding"/>
    <property type="evidence" value="ECO:0007669"/>
    <property type="project" value="InterPro"/>
</dbReference>
<dbReference type="Pfam" id="PF13560">
    <property type="entry name" value="HTH_31"/>
    <property type="match status" value="1"/>
</dbReference>
<gene>
    <name evidence="2" type="ORF">PCE31107_02535</name>
</gene>
<evidence type="ECO:0000259" key="1">
    <source>
        <dbReference type="PROSITE" id="PS50943"/>
    </source>
</evidence>
<protein>
    <recommendedName>
        <fullName evidence="1">HTH cro/C1-type domain-containing protein</fullName>
    </recommendedName>
</protein>
<dbReference type="InterPro" id="IPR001387">
    <property type="entry name" value="Cro/C1-type_HTH"/>
</dbReference>
<dbReference type="Gene3D" id="1.10.260.40">
    <property type="entry name" value="lambda repressor-like DNA-binding domains"/>
    <property type="match status" value="1"/>
</dbReference>
<feature type="domain" description="HTH cro/C1-type" evidence="1">
    <location>
        <begin position="55"/>
        <end position="117"/>
    </location>
</feature>
<organism evidence="2 3">
    <name type="scientific">Pandoraea cepalis</name>
    <dbReference type="NCBI Taxonomy" id="2508294"/>
    <lineage>
        <taxon>Bacteria</taxon>
        <taxon>Pseudomonadati</taxon>
        <taxon>Pseudomonadota</taxon>
        <taxon>Betaproteobacteria</taxon>
        <taxon>Burkholderiales</taxon>
        <taxon>Burkholderiaceae</taxon>
        <taxon>Pandoraea</taxon>
    </lineage>
</organism>
<dbReference type="SMART" id="SM00530">
    <property type="entry name" value="HTH_XRE"/>
    <property type="match status" value="1"/>
</dbReference>
<dbReference type="EMBL" id="CABPRY010000004">
    <property type="protein sequence ID" value="VVE08717.1"/>
    <property type="molecule type" value="Genomic_DNA"/>
</dbReference>
<evidence type="ECO:0000313" key="3">
    <source>
        <dbReference type="Proteomes" id="UP000396788"/>
    </source>
</evidence>
<evidence type="ECO:0000313" key="2">
    <source>
        <dbReference type="EMBL" id="VVE08717.1"/>
    </source>
</evidence>
<dbReference type="CDD" id="cd00093">
    <property type="entry name" value="HTH_XRE"/>
    <property type="match status" value="1"/>
</dbReference>
<dbReference type="AlphaFoldDB" id="A0A5E4V8X6"/>
<sequence length="206" mass="23924">MPKPKAMSKKQLEALDALAEETKLIDRESEEARIHERQAFGYVRHETEHELGVRLRDARVTAKLTQGELAERTKLADKEGVGISRNVISFLESGRTQPGPKEIRLLCEVLRISPNRMIYGEDEPFEELARVRYAGGAGVENFAYVAYCFSRMHHNHREALYKIMLDLLRPWNKDFDEELHREAFKKFIAMAKELEELEAKRVEAKR</sequence>
<dbReference type="Proteomes" id="UP000396788">
    <property type="component" value="Unassembled WGS sequence"/>
</dbReference>
<dbReference type="InterPro" id="IPR010982">
    <property type="entry name" value="Lambda_DNA-bd_dom_sf"/>
</dbReference>